<evidence type="ECO:0000313" key="3">
    <source>
        <dbReference type="Proteomes" id="UP001275084"/>
    </source>
</evidence>
<reference evidence="2" key="2">
    <citation type="submission" date="2023-06" db="EMBL/GenBank/DDBJ databases">
        <authorList>
            <consortium name="Lawrence Berkeley National Laboratory"/>
            <person name="Haridas S."/>
            <person name="Hensen N."/>
            <person name="Bonometti L."/>
            <person name="Westerberg I."/>
            <person name="Brannstrom I.O."/>
            <person name="Guillou S."/>
            <person name="Cros-Aarteil S."/>
            <person name="Calhoun S."/>
            <person name="Kuo A."/>
            <person name="Mondo S."/>
            <person name="Pangilinan J."/>
            <person name="Riley R."/>
            <person name="Labutti K."/>
            <person name="Andreopoulos B."/>
            <person name="Lipzen A."/>
            <person name="Chen C."/>
            <person name="Yanf M."/>
            <person name="Daum C."/>
            <person name="Ng V."/>
            <person name="Clum A."/>
            <person name="Steindorff A."/>
            <person name="Ohm R."/>
            <person name="Martin F."/>
            <person name="Silar P."/>
            <person name="Natvig D."/>
            <person name="Lalanne C."/>
            <person name="Gautier V."/>
            <person name="Ament-Velasquez S.L."/>
            <person name="Kruys A."/>
            <person name="Hutchinson M.I."/>
            <person name="Powell A.J."/>
            <person name="Barry K."/>
            <person name="Miller A.N."/>
            <person name="Grigoriev I.V."/>
            <person name="Debuchy R."/>
            <person name="Gladieux P."/>
            <person name="Thoren M.H."/>
            <person name="Johannesson H."/>
        </authorList>
    </citation>
    <scope>NUCLEOTIDE SEQUENCE</scope>
    <source>
        <strain evidence="2">CBS 955.72</strain>
    </source>
</reference>
<dbReference type="AlphaFoldDB" id="A0AAJ0HS97"/>
<keyword evidence="1" id="KW-0812">Transmembrane</keyword>
<accession>A0AAJ0HS97</accession>
<evidence type="ECO:0000313" key="2">
    <source>
        <dbReference type="EMBL" id="KAK3360238.1"/>
    </source>
</evidence>
<keyword evidence="1" id="KW-0472">Membrane</keyword>
<sequence>MGSHVYLPIRCLGHHGCTTSLNRPKFAKPYRWKGKQKRRTRLGPHVTTAAKSRVRCIAPDISGMTQRPYRRRKRTSRRLQHSVPAAMDTWQKQRTKHQPWHLTPPFPDDCAICHLSSTHHPRCRDAYSLVLHCIFYSVLLASCLVLSSILAPRPCQLLPS</sequence>
<name>A0AAJ0HS97_9PEZI</name>
<protein>
    <submittedName>
        <fullName evidence="2">Uncharacterized protein</fullName>
    </submittedName>
</protein>
<feature type="transmembrane region" description="Helical" evidence="1">
    <location>
        <begin position="129"/>
        <end position="151"/>
    </location>
</feature>
<evidence type="ECO:0000256" key="1">
    <source>
        <dbReference type="SAM" id="Phobius"/>
    </source>
</evidence>
<organism evidence="2 3">
    <name type="scientific">Lasiosphaeria hispida</name>
    <dbReference type="NCBI Taxonomy" id="260671"/>
    <lineage>
        <taxon>Eukaryota</taxon>
        <taxon>Fungi</taxon>
        <taxon>Dikarya</taxon>
        <taxon>Ascomycota</taxon>
        <taxon>Pezizomycotina</taxon>
        <taxon>Sordariomycetes</taxon>
        <taxon>Sordariomycetidae</taxon>
        <taxon>Sordariales</taxon>
        <taxon>Lasiosphaeriaceae</taxon>
        <taxon>Lasiosphaeria</taxon>
    </lineage>
</organism>
<dbReference type="EMBL" id="JAUIQD010000002">
    <property type="protein sequence ID" value="KAK3360238.1"/>
    <property type="molecule type" value="Genomic_DNA"/>
</dbReference>
<gene>
    <name evidence="2" type="ORF">B0T25DRAFT_124876</name>
</gene>
<reference evidence="2" key="1">
    <citation type="journal article" date="2023" name="Mol. Phylogenet. Evol.">
        <title>Genome-scale phylogeny and comparative genomics of the fungal order Sordariales.</title>
        <authorList>
            <person name="Hensen N."/>
            <person name="Bonometti L."/>
            <person name="Westerberg I."/>
            <person name="Brannstrom I.O."/>
            <person name="Guillou S."/>
            <person name="Cros-Aarteil S."/>
            <person name="Calhoun S."/>
            <person name="Haridas S."/>
            <person name="Kuo A."/>
            <person name="Mondo S."/>
            <person name="Pangilinan J."/>
            <person name="Riley R."/>
            <person name="LaButti K."/>
            <person name="Andreopoulos B."/>
            <person name="Lipzen A."/>
            <person name="Chen C."/>
            <person name="Yan M."/>
            <person name="Daum C."/>
            <person name="Ng V."/>
            <person name="Clum A."/>
            <person name="Steindorff A."/>
            <person name="Ohm R.A."/>
            <person name="Martin F."/>
            <person name="Silar P."/>
            <person name="Natvig D.O."/>
            <person name="Lalanne C."/>
            <person name="Gautier V."/>
            <person name="Ament-Velasquez S.L."/>
            <person name="Kruys A."/>
            <person name="Hutchinson M.I."/>
            <person name="Powell A.J."/>
            <person name="Barry K."/>
            <person name="Miller A.N."/>
            <person name="Grigoriev I.V."/>
            <person name="Debuchy R."/>
            <person name="Gladieux P."/>
            <person name="Hiltunen Thoren M."/>
            <person name="Johannesson H."/>
        </authorList>
    </citation>
    <scope>NUCLEOTIDE SEQUENCE</scope>
    <source>
        <strain evidence="2">CBS 955.72</strain>
    </source>
</reference>
<dbReference type="Proteomes" id="UP001275084">
    <property type="component" value="Unassembled WGS sequence"/>
</dbReference>
<keyword evidence="1" id="KW-1133">Transmembrane helix</keyword>
<proteinExistence type="predicted"/>
<keyword evidence="3" id="KW-1185">Reference proteome</keyword>
<comment type="caution">
    <text evidence="2">The sequence shown here is derived from an EMBL/GenBank/DDBJ whole genome shotgun (WGS) entry which is preliminary data.</text>
</comment>